<evidence type="ECO:0000256" key="1">
    <source>
        <dbReference type="SAM" id="Phobius"/>
    </source>
</evidence>
<feature type="transmembrane region" description="Helical" evidence="1">
    <location>
        <begin position="60"/>
        <end position="79"/>
    </location>
</feature>
<comment type="caution">
    <text evidence="2">The sequence shown here is derived from an EMBL/GenBank/DDBJ whole genome shotgun (WGS) entry which is preliminary data.</text>
</comment>
<keyword evidence="1" id="KW-0472">Membrane</keyword>
<dbReference type="InterPro" id="IPR021257">
    <property type="entry name" value="DUF2809"/>
</dbReference>
<keyword evidence="3" id="KW-1185">Reference proteome</keyword>
<dbReference type="EMBL" id="CZCU02000124">
    <property type="protein sequence ID" value="VXD15553.1"/>
    <property type="molecule type" value="Genomic_DNA"/>
</dbReference>
<dbReference type="AlphaFoldDB" id="A0A7Z9DZX2"/>
<dbReference type="RefSeq" id="WP_083616471.1">
    <property type="nucleotide sequence ID" value="NZ_LR734824.1"/>
</dbReference>
<keyword evidence="1" id="KW-1133">Transmembrane helix</keyword>
<proteinExistence type="predicted"/>
<evidence type="ECO:0008006" key="4">
    <source>
        <dbReference type="Google" id="ProtNLM"/>
    </source>
</evidence>
<dbReference type="OrthoDB" id="512727at2"/>
<reference evidence="2" key="1">
    <citation type="submission" date="2019-10" db="EMBL/GenBank/DDBJ databases">
        <authorList>
            <consortium name="Genoscope - CEA"/>
            <person name="William W."/>
        </authorList>
    </citation>
    <scope>NUCLEOTIDE SEQUENCE [LARGE SCALE GENOMIC DNA]</scope>
    <source>
        <strain evidence="2">BBR_PRJEB10992</strain>
    </source>
</reference>
<dbReference type="Proteomes" id="UP000184550">
    <property type="component" value="Unassembled WGS sequence"/>
</dbReference>
<keyword evidence="1" id="KW-0812">Transmembrane</keyword>
<gene>
    <name evidence="2" type="ORF">PL8927_50046</name>
</gene>
<feature type="transmembrane region" description="Helical" evidence="1">
    <location>
        <begin position="31"/>
        <end position="53"/>
    </location>
</feature>
<sequence length="131" mass="15236">MKQYQRIIFISLIALIPIGLASKFYQGPFDLWLNNSVGGVFYEMFWIFLVVLIKPQLSPGWVALWIFIITSSLEFAQLWKPPFLEVIRATLWGRLLLGTTFSGWDFPYYIIGCGLAWLSLKYLKSYLKLTD</sequence>
<feature type="transmembrane region" description="Helical" evidence="1">
    <location>
        <begin position="106"/>
        <end position="123"/>
    </location>
</feature>
<feature type="transmembrane region" description="Helical" evidence="1">
    <location>
        <begin position="7"/>
        <end position="25"/>
    </location>
</feature>
<dbReference type="Pfam" id="PF10990">
    <property type="entry name" value="DUF2809"/>
    <property type="match status" value="1"/>
</dbReference>
<protein>
    <recommendedName>
        <fullName evidence="4">DUF2809 domain-containing protein</fullName>
    </recommendedName>
</protein>
<organism evidence="2 3">
    <name type="scientific">Planktothrix serta PCC 8927</name>
    <dbReference type="NCBI Taxonomy" id="671068"/>
    <lineage>
        <taxon>Bacteria</taxon>
        <taxon>Bacillati</taxon>
        <taxon>Cyanobacteriota</taxon>
        <taxon>Cyanophyceae</taxon>
        <taxon>Oscillatoriophycideae</taxon>
        <taxon>Oscillatoriales</taxon>
        <taxon>Microcoleaceae</taxon>
        <taxon>Planktothrix</taxon>
    </lineage>
</organism>
<evidence type="ECO:0000313" key="2">
    <source>
        <dbReference type="EMBL" id="VXD15553.1"/>
    </source>
</evidence>
<evidence type="ECO:0000313" key="3">
    <source>
        <dbReference type="Proteomes" id="UP000184550"/>
    </source>
</evidence>
<accession>A0A7Z9DZX2</accession>
<name>A0A7Z9DZX2_9CYAN</name>